<name>E7D184_LATHE</name>
<dbReference type="InterPro" id="IPR000734">
    <property type="entry name" value="TAG_lipase"/>
</dbReference>
<evidence type="ECO:0000256" key="1">
    <source>
        <dbReference type="ARBA" id="ARBA00004613"/>
    </source>
</evidence>
<dbReference type="PANTHER" id="PTHR11610:SF185">
    <property type="entry name" value="LD47264P"/>
    <property type="match status" value="1"/>
</dbReference>
<feature type="signal peptide" evidence="5">
    <location>
        <begin position="1"/>
        <end position="16"/>
    </location>
</feature>
<protein>
    <submittedName>
        <fullName evidence="7">Putative lipase</fullName>
    </submittedName>
</protein>
<proteinExistence type="evidence at transcript level"/>
<organism evidence="7">
    <name type="scientific">Latrodectus hesperus</name>
    <name type="common">Western black widow spider</name>
    <dbReference type="NCBI Taxonomy" id="256737"/>
    <lineage>
        <taxon>Eukaryota</taxon>
        <taxon>Metazoa</taxon>
        <taxon>Ecdysozoa</taxon>
        <taxon>Arthropoda</taxon>
        <taxon>Chelicerata</taxon>
        <taxon>Arachnida</taxon>
        <taxon>Araneae</taxon>
        <taxon>Araneomorphae</taxon>
        <taxon>Entelegynae</taxon>
        <taxon>Araneoidea</taxon>
        <taxon>Theridiidae</taxon>
        <taxon>Latrodectus</taxon>
    </lineage>
</organism>
<evidence type="ECO:0000313" key="7">
    <source>
        <dbReference type="EMBL" id="ADV40128.1"/>
    </source>
</evidence>
<dbReference type="GO" id="GO:0005615">
    <property type="term" value="C:extracellular space"/>
    <property type="evidence" value="ECO:0007669"/>
    <property type="project" value="TreeGrafter"/>
</dbReference>
<sequence>MRLAIIFLNFWLYAICANVEEQFKELFVIPDYTVSPLNFSTKCFDGLGCYYNGPPFYDPEFRPVSLLPSNNPRERIEFLLFTPFNKEDSQNYTFKMTKESLENSHFNPQGMTIFWIHGWQPYLNSTDELFRVKDAIFDHLESHRYKNFFAVKWANYIGDSYDQALANGRVVGTMTAKLIEFLMSHTSAKKESFHIIGHSIGGQIVAYVGQEIPGLHRITALDATESHFLHTDKMVRLDPSDANFVDIIHANGGYNPFEGLGYPEPYGHQDFYPNGGRIQPGCGNPPIMNITDDNVLRLYFKESCDHRRSVDYF</sequence>
<keyword evidence="3" id="KW-0964">Secreted</keyword>
<comment type="subcellular location">
    <subcellularLocation>
        <location evidence="1">Secreted</location>
    </subcellularLocation>
</comment>
<comment type="similarity">
    <text evidence="2 4">Belongs to the AB hydrolase superfamily. Lipase family.</text>
</comment>
<reference evidence="7" key="1">
    <citation type="submission" date="2010-07" db="EMBL/GenBank/DDBJ databases">
        <title>Identification of Proteins Involved in Black Widow Spider Wrapping Silk Fibers.</title>
        <authorList>
            <person name="Nguyen A."/>
            <person name="Verduzco A."/>
            <person name="Vierra C."/>
        </authorList>
    </citation>
    <scope>NUCLEOTIDE SEQUENCE</scope>
</reference>
<dbReference type="Gene3D" id="3.40.50.1820">
    <property type="entry name" value="alpha/beta hydrolase"/>
    <property type="match status" value="1"/>
</dbReference>
<accession>E7D184</accession>
<evidence type="ECO:0000256" key="4">
    <source>
        <dbReference type="RuleBase" id="RU004262"/>
    </source>
</evidence>
<feature type="domain" description="Lipase" evidence="6">
    <location>
        <begin position="43"/>
        <end position="313"/>
    </location>
</feature>
<dbReference type="GO" id="GO:0016298">
    <property type="term" value="F:lipase activity"/>
    <property type="evidence" value="ECO:0007669"/>
    <property type="project" value="InterPro"/>
</dbReference>
<feature type="non-terminal residue" evidence="7">
    <location>
        <position position="313"/>
    </location>
</feature>
<evidence type="ECO:0000256" key="2">
    <source>
        <dbReference type="ARBA" id="ARBA00010701"/>
    </source>
</evidence>
<dbReference type="PANTHER" id="PTHR11610">
    <property type="entry name" value="LIPASE"/>
    <property type="match status" value="1"/>
</dbReference>
<dbReference type="InterPro" id="IPR013818">
    <property type="entry name" value="Lipase"/>
</dbReference>
<keyword evidence="5" id="KW-0732">Signal</keyword>
<evidence type="ECO:0000259" key="6">
    <source>
        <dbReference type="Pfam" id="PF00151"/>
    </source>
</evidence>
<evidence type="ECO:0000256" key="3">
    <source>
        <dbReference type="ARBA" id="ARBA00022525"/>
    </source>
</evidence>
<evidence type="ECO:0000256" key="5">
    <source>
        <dbReference type="SAM" id="SignalP"/>
    </source>
</evidence>
<dbReference type="PRINTS" id="PR00821">
    <property type="entry name" value="TAGLIPASE"/>
</dbReference>
<dbReference type="SUPFAM" id="SSF53474">
    <property type="entry name" value="alpha/beta-Hydrolases"/>
    <property type="match status" value="1"/>
</dbReference>
<feature type="chain" id="PRO_5003216574" evidence="5">
    <location>
        <begin position="17"/>
        <end position="313"/>
    </location>
</feature>
<dbReference type="EMBL" id="HQ005832">
    <property type="protein sequence ID" value="ADV40128.1"/>
    <property type="molecule type" value="mRNA"/>
</dbReference>
<dbReference type="Pfam" id="PF00151">
    <property type="entry name" value="Lipase"/>
    <property type="match status" value="1"/>
</dbReference>
<dbReference type="GO" id="GO:0016042">
    <property type="term" value="P:lipid catabolic process"/>
    <property type="evidence" value="ECO:0007669"/>
    <property type="project" value="TreeGrafter"/>
</dbReference>
<dbReference type="AlphaFoldDB" id="E7D184"/>
<dbReference type="InterPro" id="IPR029058">
    <property type="entry name" value="AB_hydrolase_fold"/>
</dbReference>